<protein>
    <submittedName>
        <fullName evidence="1">Uncharacterized protein</fullName>
    </submittedName>
</protein>
<dbReference type="AlphaFoldDB" id="A0A060H403"/>
<dbReference type="KEGG" id="xfs:D934_09890"/>
<evidence type="ECO:0000313" key="1">
    <source>
        <dbReference type="EMBL" id="AIC11484.1"/>
    </source>
</evidence>
<dbReference type="PATRIC" id="fig|155920.8.peg.2315"/>
<organism evidence="1 2">
    <name type="scientific">Xylella fastidiosa subsp. sandyi Ann-1</name>
    <dbReference type="NCBI Taxonomy" id="155920"/>
    <lineage>
        <taxon>Bacteria</taxon>
        <taxon>Pseudomonadati</taxon>
        <taxon>Pseudomonadota</taxon>
        <taxon>Gammaproteobacteria</taxon>
        <taxon>Lysobacterales</taxon>
        <taxon>Lysobacteraceae</taxon>
        <taxon>Xylella</taxon>
    </lineage>
</organism>
<proteinExistence type="predicted"/>
<dbReference type="Proteomes" id="UP000027215">
    <property type="component" value="Chromosome"/>
</dbReference>
<evidence type="ECO:0000313" key="2">
    <source>
        <dbReference type="Proteomes" id="UP000027215"/>
    </source>
</evidence>
<gene>
    <name evidence="1" type="ORF">D934_09890</name>
</gene>
<accession>A0A060H403</accession>
<dbReference type="EMBL" id="CP006696">
    <property type="protein sequence ID" value="AIC11484.1"/>
    <property type="molecule type" value="Genomic_DNA"/>
</dbReference>
<reference evidence="1 2" key="1">
    <citation type="submission" date="2013-08" db="EMBL/GenBank/DDBJ databases">
        <authorList>
            <person name="Stouthamer R."/>
            <person name="Nunney L."/>
        </authorList>
    </citation>
    <scope>NUCLEOTIDE SEQUENCE [LARGE SCALE GENOMIC DNA]</scope>
    <source>
        <strain evidence="2">ann-1</strain>
    </source>
</reference>
<dbReference type="HOGENOM" id="CLU_3368131_0_0_6"/>
<name>A0A060H403_XYLFS</name>
<sequence>MTLDNSITVALPAHTATVQPHQVTSFTHAYALLMI</sequence>